<keyword evidence="3" id="KW-1185">Reference proteome</keyword>
<dbReference type="EMBL" id="JAXCGZ010011505">
    <property type="protein sequence ID" value="KAK7074646.1"/>
    <property type="molecule type" value="Genomic_DNA"/>
</dbReference>
<comment type="caution">
    <text evidence="2">The sequence shown here is derived from an EMBL/GenBank/DDBJ whole genome shotgun (WGS) entry which is preliminary data.</text>
</comment>
<feature type="repeat" description="TPR" evidence="1">
    <location>
        <begin position="47"/>
        <end position="80"/>
    </location>
</feature>
<proteinExistence type="predicted"/>
<name>A0AAN8ZZL0_HALRR</name>
<protein>
    <submittedName>
        <fullName evidence="2">Tetratricopeptide repeat</fullName>
    </submittedName>
</protein>
<organism evidence="2 3">
    <name type="scientific">Halocaridina rubra</name>
    <name type="common">Hawaiian red shrimp</name>
    <dbReference type="NCBI Taxonomy" id="373956"/>
    <lineage>
        <taxon>Eukaryota</taxon>
        <taxon>Metazoa</taxon>
        <taxon>Ecdysozoa</taxon>
        <taxon>Arthropoda</taxon>
        <taxon>Crustacea</taxon>
        <taxon>Multicrustacea</taxon>
        <taxon>Malacostraca</taxon>
        <taxon>Eumalacostraca</taxon>
        <taxon>Eucarida</taxon>
        <taxon>Decapoda</taxon>
        <taxon>Pleocyemata</taxon>
        <taxon>Caridea</taxon>
        <taxon>Atyoidea</taxon>
        <taxon>Atyidae</taxon>
        <taxon>Halocaridina</taxon>
    </lineage>
</organism>
<dbReference type="Proteomes" id="UP001381693">
    <property type="component" value="Unassembled WGS sequence"/>
</dbReference>
<evidence type="ECO:0000256" key="1">
    <source>
        <dbReference type="PROSITE-ProRule" id="PRU00339"/>
    </source>
</evidence>
<dbReference type="AlphaFoldDB" id="A0AAN8ZZL0"/>
<gene>
    <name evidence="2" type="primary">TTC32</name>
    <name evidence="2" type="ORF">SK128_015822</name>
</gene>
<dbReference type="SMART" id="SM00028">
    <property type="entry name" value="TPR"/>
    <property type="match status" value="2"/>
</dbReference>
<evidence type="ECO:0000313" key="3">
    <source>
        <dbReference type="Proteomes" id="UP001381693"/>
    </source>
</evidence>
<dbReference type="PROSITE" id="PS50005">
    <property type="entry name" value="TPR"/>
    <property type="match status" value="1"/>
</dbReference>
<dbReference type="PANTHER" id="PTHR47059:SF1">
    <property type="entry name" value="TETRATRICOPEPTIDE REPEAT PROTEIN 32"/>
    <property type="match status" value="1"/>
</dbReference>
<accession>A0AAN8ZZL0</accession>
<evidence type="ECO:0000313" key="2">
    <source>
        <dbReference type="EMBL" id="KAK7074646.1"/>
    </source>
</evidence>
<dbReference type="InterPro" id="IPR011990">
    <property type="entry name" value="TPR-like_helical_dom_sf"/>
</dbReference>
<reference evidence="2 3" key="1">
    <citation type="submission" date="2023-11" db="EMBL/GenBank/DDBJ databases">
        <title>Halocaridina rubra genome assembly.</title>
        <authorList>
            <person name="Smith C."/>
        </authorList>
    </citation>
    <scope>NUCLEOTIDE SEQUENCE [LARGE SCALE GENOMIC DNA]</scope>
    <source>
        <strain evidence="2">EP-1</strain>
        <tissue evidence="2">Whole</tissue>
    </source>
</reference>
<dbReference type="InterPro" id="IPR019734">
    <property type="entry name" value="TPR_rpt"/>
</dbReference>
<dbReference type="PANTHER" id="PTHR47059">
    <property type="entry name" value="TETRATRICOPEPTIDE REPEAT PROTEIN 32"/>
    <property type="match status" value="1"/>
</dbReference>
<keyword evidence="1" id="KW-0802">TPR repeat</keyword>
<dbReference type="Gene3D" id="1.25.40.10">
    <property type="entry name" value="Tetratricopeptide repeat domain"/>
    <property type="match status" value="1"/>
</dbReference>
<dbReference type="SUPFAM" id="SSF48452">
    <property type="entry name" value="TPR-like"/>
    <property type="match status" value="1"/>
</dbReference>
<sequence>MSSMPNFDDVEKSAAQLYEQKNFKEAEKLYTEFIEGSSSSELNETLASAYNNRGHSRYMQVLFDEAIEDYRVALFHDPTHAVAYYNRGTIYYRLCQAHSEEFGARDDQLHKAIADFEMATKYQPENEDFLEGLNNSKQELLKTYQSRNIL</sequence>